<proteinExistence type="inferred from homology"/>
<evidence type="ECO:0000313" key="4">
    <source>
        <dbReference type="EMBL" id="MFD1178814.1"/>
    </source>
</evidence>
<comment type="caution">
    <text evidence="4">The sequence shown here is derived from an EMBL/GenBank/DDBJ whole genome shotgun (WGS) entry which is preliminary data.</text>
</comment>
<evidence type="ECO:0000313" key="5">
    <source>
        <dbReference type="Proteomes" id="UP001597262"/>
    </source>
</evidence>
<evidence type="ECO:0000256" key="1">
    <source>
        <dbReference type="ARBA" id="ARBA00009175"/>
    </source>
</evidence>
<gene>
    <name evidence="4" type="primary">modA</name>
    <name evidence="4" type="ORF">ACFQ3W_21285</name>
</gene>
<dbReference type="EMBL" id="JBHTLM010000020">
    <property type="protein sequence ID" value="MFD1178814.1"/>
    <property type="molecule type" value="Genomic_DNA"/>
</dbReference>
<protein>
    <submittedName>
        <fullName evidence="4">Molybdate ABC transporter substrate-binding protein</fullName>
    </submittedName>
</protein>
<sequence>MNFKRSISAFLFIFVVFALFTVTGCEEQKSNSVSQSGQAGSTKTKKVELIISAAASLTESMEEIAKVYETKHTNIKLTYNFGGSGTLQRQIEQGAPADLFISAGKKQTDELLKAGKLEPELTKFFLKNELVLVVPKKSNLEIQTLDDLTEDTVSEIAIGMPDSVPAGKYAEQVLHFYKLWDALQPKLVLTKDVKQVISYVDTDNVDAGFVYKTDAAHAQGVKMILTMDPKSHDPIEYQAGVVSASKHPDEAKTFFEFLFSEEVQHVFNKYGFTASGINR</sequence>
<dbReference type="InterPro" id="IPR041879">
    <property type="entry name" value="YvgL-like_PBP2"/>
</dbReference>
<keyword evidence="2" id="KW-0479">Metal-binding</keyword>
<accession>A0ABW3S2N1</accession>
<reference evidence="5" key="1">
    <citation type="journal article" date="2019" name="Int. J. Syst. Evol. Microbiol.">
        <title>The Global Catalogue of Microorganisms (GCM) 10K type strain sequencing project: providing services to taxonomists for standard genome sequencing and annotation.</title>
        <authorList>
            <consortium name="The Broad Institute Genomics Platform"/>
            <consortium name="The Broad Institute Genome Sequencing Center for Infectious Disease"/>
            <person name="Wu L."/>
            <person name="Ma J."/>
        </authorList>
    </citation>
    <scope>NUCLEOTIDE SEQUENCE [LARGE SCALE GENOMIC DNA]</scope>
    <source>
        <strain evidence="5">CCUG 59189</strain>
    </source>
</reference>
<keyword evidence="5" id="KW-1185">Reference proteome</keyword>
<dbReference type="InterPro" id="IPR050682">
    <property type="entry name" value="ModA/WtpA"/>
</dbReference>
<dbReference type="PROSITE" id="PS51257">
    <property type="entry name" value="PROKAR_LIPOPROTEIN"/>
    <property type="match status" value="1"/>
</dbReference>
<dbReference type="SUPFAM" id="SSF53850">
    <property type="entry name" value="Periplasmic binding protein-like II"/>
    <property type="match status" value="1"/>
</dbReference>
<organism evidence="4 5">
    <name type="scientific">Paenibacillus puldeungensis</name>
    <dbReference type="NCBI Taxonomy" id="696536"/>
    <lineage>
        <taxon>Bacteria</taxon>
        <taxon>Bacillati</taxon>
        <taxon>Bacillota</taxon>
        <taxon>Bacilli</taxon>
        <taxon>Bacillales</taxon>
        <taxon>Paenibacillaceae</taxon>
        <taxon>Paenibacillus</taxon>
    </lineage>
</organism>
<dbReference type="CDD" id="cd13537">
    <property type="entry name" value="PBP2_YvgL_like"/>
    <property type="match status" value="1"/>
</dbReference>
<evidence type="ECO:0000256" key="3">
    <source>
        <dbReference type="ARBA" id="ARBA00022729"/>
    </source>
</evidence>
<dbReference type="InterPro" id="IPR005950">
    <property type="entry name" value="ModA"/>
</dbReference>
<dbReference type="Pfam" id="PF13531">
    <property type="entry name" value="SBP_bac_11"/>
    <property type="match status" value="1"/>
</dbReference>
<dbReference type="Proteomes" id="UP001597262">
    <property type="component" value="Unassembled WGS sequence"/>
</dbReference>
<dbReference type="PANTHER" id="PTHR30632:SF0">
    <property type="entry name" value="SULFATE-BINDING PROTEIN"/>
    <property type="match status" value="1"/>
</dbReference>
<evidence type="ECO:0000256" key="2">
    <source>
        <dbReference type="ARBA" id="ARBA00022723"/>
    </source>
</evidence>
<dbReference type="Gene3D" id="3.40.190.10">
    <property type="entry name" value="Periplasmic binding protein-like II"/>
    <property type="match status" value="2"/>
</dbReference>
<name>A0ABW3S2N1_9BACL</name>
<dbReference type="PANTHER" id="PTHR30632">
    <property type="entry name" value="MOLYBDATE-BINDING PERIPLASMIC PROTEIN"/>
    <property type="match status" value="1"/>
</dbReference>
<dbReference type="PIRSF" id="PIRSF004846">
    <property type="entry name" value="ModA"/>
    <property type="match status" value="1"/>
</dbReference>
<dbReference type="RefSeq" id="WP_379321253.1">
    <property type="nucleotide sequence ID" value="NZ_JBHTLM010000020.1"/>
</dbReference>
<dbReference type="NCBIfam" id="TIGR01256">
    <property type="entry name" value="modA"/>
    <property type="match status" value="1"/>
</dbReference>
<comment type="similarity">
    <text evidence="1">Belongs to the bacterial solute-binding protein ModA family.</text>
</comment>
<keyword evidence="3" id="KW-0732">Signal</keyword>